<keyword evidence="13" id="KW-0325">Glycoprotein</keyword>
<dbReference type="AlphaFoldDB" id="A0AAV2JPP4"/>
<dbReference type="EMBL" id="OZ035835">
    <property type="protein sequence ID" value="CAL1578276.1"/>
    <property type="molecule type" value="Genomic_DNA"/>
</dbReference>
<evidence type="ECO:0000256" key="8">
    <source>
        <dbReference type="ARBA" id="ARBA00022824"/>
    </source>
</evidence>
<dbReference type="GO" id="GO:0000139">
    <property type="term" value="C:Golgi membrane"/>
    <property type="evidence" value="ECO:0007669"/>
    <property type="project" value="UniProtKB-SubCell"/>
</dbReference>
<dbReference type="PANTHER" id="PTHR11214">
    <property type="entry name" value="BETA-1,3-N-ACETYLGLUCOSAMINYLTRANSFERASE"/>
    <property type="match status" value="1"/>
</dbReference>
<dbReference type="GO" id="GO:0008194">
    <property type="term" value="F:UDP-glycosyltransferase activity"/>
    <property type="evidence" value="ECO:0007669"/>
    <property type="project" value="TreeGrafter"/>
</dbReference>
<evidence type="ECO:0000256" key="4">
    <source>
        <dbReference type="ARBA" id="ARBA00008661"/>
    </source>
</evidence>
<evidence type="ECO:0000256" key="2">
    <source>
        <dbReference type="ARBA" id="ARBA00004323"/>
    </source>
</evidence>
<protein>
    <recommendedName>
        <fullName evidence="15">Hexosyltransferase</fullName>
        <ecNumber evidence="15">2.4.1.-</ecNumber>
    </recommendedName>
</protein>
<accession>A0AAV2JPP4</accession>
<comment type="subcellular location">
    <subcellularLocation>
        <location evidence="1">Endoplasmic reticulum</location>
    </subcellularLocation>
    <subcellularLocation>
        <location evidence="2 15">Golgi apparatus membrane</location>
        <topology evidence="2 15">Single-pass type II membrane protein</topology>
    </subcellularLocation>
</comment>
<keyword evidence="6" id="KW-0808">Transferase</keyword>
<keyword evidence="5 15" id="KW-0328">Glycosyltransferase</keyword>
<comment type="similarity">
    <text evidence="4 15">Belongs to the glycosyltransferase 31 family.</text>
</comment>
<evidence type="ECO:0000256" key="5">
    <source>
        <dbReference type="ARBA" id="ARBA00022676"/>
    </source>
</evidence>
<keyword evidence="16" id="KW-0732">Signal</keyword>
<keyword evidence="11 15" id="KW-0333">Golgi apparatus</keyword>
<evidence type="ECO:0000256" key="11">
    <source>
        <dbReference type="ARBA" id="ARBA00023034"/>
    </source>
</evidence>
<sequence length="493" mass="54843">MRRLALALLPCALAVLLHLWLDLRSFITPPESNTTPDGALPFYDVLVGVLSARHHHELRQAIRATWLGYLQHHPHFQHRVGVKFIVGKYGCPIPEEDREDPYSCSLLNFTESAAVQSSDIEIVKLPDVSALVPSDVSIVALDFKVLHPVVITRLGVFPSGTLAEPQTNVTVKLLQLDQEEAVVTARFSSVSTGTLLNGVWYKPVEQFILPKGFEGTLVWESSAGLTSVNSSSVQLNDGGGVLMFSSIAEGILPHRSAPGFPGLAGGFTFNIYDGEALAALLRARPSRMEQHVAGLQSEDMSLEQESRTHGDMVFVDVVDTYRNVPTKLLQFYKWAVGNTDFNLLLKTDDDCYIDVDAVLTKIHQKDLKRSHFWWGNFRQSWAVDRIGKWQELEYPSPAYPAFACGSGYVVSRDLVQWLASNAEKLKAYQGEDVSMGIWMAAVGPQKYQDSGWLCEKECYLDMLSSPQHSAQELQQLWDQKQSCGDPCGCPWSQ</sequence>
<dbReference type="Proteomes" id="UP001497482">
    <property type="component" value="Chromosome 13"/>
</dbReference>
<comment type="pathway">
    <text evidence="3">Protein modification; protein glycosylation.</text>
</comment>
<organism evidence="17 18">
    <name type="scientific">Knipowitschia caucasica</name>
    <name type="common">Caucasian dwarf goby</name>
    <name type="synonym">Pomatoschistus caucasicus</name>
    <dbReference type="NCBI Taxonomy" id="637954"/>
    <lineage>
        <taxon>Eukaryota</taxon>
        <taxon>Metazoa</taxon>
        <taxon>Chordata</taxon>
        <taxon>Craniata</taxon>
        <taxon>Vertebrata</taxon>
        <taxon>Euteleostomi</taxon>
        <taxon>Actinopterygii</taxon>
        <taxon>Neopterygii</taxon>
        <taxon>Teleostei</taxon>
        <taxon>Neoteleostei</taxon>
        <taxon>Acanthomorphata</taxon>
        <taxon>Gobiaria</taxon>
        <taxon>Gobiiformes</taxon>
        <taxon>Gobioidei</taxon>
        <taxon>Gobiidae</taxon>
        <taxon>Gobiinae</taxon>
        <taxon>Knipowitschia</taxon>
    </lineage>
</organism>
<evidence type="ECO:0000256" key="10">
    <source>
        <dbReference type="ARBA" id="ARBA00022989"/>
    </source>
</evidence>
<dbReference type="EC" id="2.4.1.-" evidence="15"/>
<evidence type="ECO:0000256" key="16">
    <source>
        <dbReference type="SAM" id="SignalP"/>
    </source>
</evidence>
<evidence type="ECO:0000313" key="18">
    <source>
        <dbReference type="Proteomes" id="UP001497482"/>
    </source>
</evidence>
<keyword evidence="12" id="KW-0472">Membrane</keyword>
<evidence type="ECO:0000256" key="1">
    <source>
        <dbReference type="ARBA" id="ARBA00004240"/>
    </source>
</evidence>
<gene>
    <name evidence="17" type="ORF">KC01_LOCUS9446</name>
</gene>
<dbReference type="Pfam" id="PF01762">
    <property type="entry name" value="Galactosyl_T"/>
    <property type="match status" value="1"/>
</dbReference>
<proteinExistence type="inferred from homology"/>
<evidence type="ECO:0000256" key="6">
    <source>
        <dbReference type="ARBA" id="ARBA00022679"/>
    </source>
</evidence>
<dbReference type="FunFam" id="3.90.550.50:FF:000013">
    <property type="entry name" value="Hexosyltransferase"/>
    <property type="match status" value="1"/>
</dbReference>
<keyword evidence="9" id="KW-0735">Signal-anchor</keyword>
<name>A0AAV2JPP4_KNICA</name>
<keyword evidence="7" id="KW-0812">Transmembrane</keyword>
<evidence type="ECO:0000256" key="3">
    <source>
        <dbReference type="ARBA" id="ARBA00004922"/>
    </source>
</evidence>
<evidence type="ECO:0000256" key="15">
    <source>
        <dbReference type="RuleBase" id="RU363063"/>
    </source>
</evidence>
<evidence type="ECO:0000256" key="13">
    <source>
        <dbReference type="ARBA" id="ARBA00023180"/>
    </source>
</evidence>
<evidence type="ECO:0000256" key="9">
    <source>
        <dbReference type="ARBA" id="ARBA00022968"/>
    </source>
</evidence>
<feature type="signal peptide" evidence="16">
    <location>
        <begin position="1"/>
        <end position="25"/>
    </location>
</feature>
<keyword evidence="8" id="KW-0256">Endoplasmic reticulum</keyword>
<evidence type="ECO:0000256" key="14">
    <source>
        <dbReference type="ARBA" id="ARBA00047667"/>
    </source>
</evidence>
<evidence type="ECO:0000256" key="7">
    <source>
        <dbReference type="ARBA" id="ARBA00022692"/>
    </source>
</evidence>
<comment type="catalytic activity">
    <reaction evidence="14">
        <text>3-O-(N-acetyl-beta-D-glucosaminyl-(1-&gt;4)-alpha-D-mannosyl)-L-threonyl-[protein] + UDP-N-acetyl-alpha-D-galactosamine = 3-O-[beta-D-GalNAc-(1-&gt;3)-beta-D-GlcNAc-(1-&gt;4)-alpha-D-Man]-L-Thr-[protein] + UDP + H(+)</text>
        <dbReference type="Rhea" id="RHEA:37667"/>
        <dbReference type="Rhea" id="RHEA-COMP:13308"/>
        <dbReference type="Rhea" id="RHEA-COMP:13618"/>
        <dbReference type="ChEBI" id="CHEBI:15378"/>
        <dbReference type="ChEBI" id="CHEBI:58223"/>
        <dbReference type="ChEBI" id="CHEBI:67138"/>
        <dbReference type="ChEBI" id="CHEBI:136709"/>
        <dbReference type="ChEBI" id="CHEBI:137540"/>
        <dbReference type="EC" id="2.4.1.313"/>
    </reaction>
</comment>
<dbReference type="Gene3D" id="3.90.550.50">
    <property type="match status" value="1"/>
</dbReference>
<evidence type="ECO:0000256" key="12">
    <source>
        <dbReference type="ARBA" id="ARBA00023136"/>
    </source>
</evidence>
<keyword evidence="18" id="KW-1185">Reference proteome</keyword>
<dbReference type="InterPro" id="IPR002659">
    <property type="entry name" value="Glyco_trans_31"/>
</dbReference>
<evidence type="ECO:0000313" key="17">
    <source>
        <dbReference type="EMBL" id="CAL1578276.1"/>
    </source>
</evidence>
<keyword evidence="10" id="KW-1133">Transmembrane helix</keyword>
<reference evidence="17 18" key="1">
    <citation type="submission" date="2024-04" db="EMBL/GenBank/DDBJ databases">
        <authorList>
            <person name="Waldvogel A.-M."/>
            <person name="Schoenle A."/>
        </authorList>
    </citation>
    <scope>NUCLEOTIDE SEQUENCE [LARGE SCALE GENOMIC DNA]</scope>
</reference>
<dbReference type="GO" id="GO:0006493">
    <property type="term" value="P:protein O-linked glycosylation"/>
    <property type="evidence" value="ECO:0007669"/>
    <property type="project" value="TreeGrafter"/>
</dbReference>
<dbReference type="GO" id="GO:0016758">
    <property type="term" value="F:hexosyltransferase activity"/>
    <property type="evidence" value="ECO:0007669"/>
    <property type="project" value="InterPro"/>
</dbReference>
<dbReference type="PANTHER" id="PTHR11214:SF219">
    <property type="entry name" value="UDP-GALNAC:BETA-1,3-N-ACETYLGALACTOSAMINYLTRANSFERASE 2"/>
    <property type="match status" value="1"/>
</dbReference>
<feature type="chain" id="PRO_5043528071" description="Hexosyltransferase" evidence="16">
    <location>
        <begin position="26"/>
        <end position="493"/>
    </location>
</feature>
<dbReference type="GO" id="GO:0005783">
    <property type="term" value="C:endoplasmic reticulum"/>
    <property type="evidence" value="ECO:0007669"/>
    <property type="project" value="UniProtKB-SubCell"/>
</dbReference>